<proteinExistence type="predicted"/>
<dbReference type="InParanoid" id="W7X3G2"/>
<dbReference type="AlphaFoldDB" id="W7X3G2"/>
<sequence>MNNPIINTLKLYILYQQCYKQLPYQIFQIISINLDFISIKTILFINIHKLVLNKCLAFQYPRFNFKNKIILFKIKFWILYIYIQHHKQTSHFNFLKINNQLSMIFISINRQC</sequence>
<gene>
    <name evidence="1" type="ORF">TTHERM_000753599</name>
</gene>
<dbReference type="GeneID" id="24440519"/>
<reference evidence="2" key="1">
    <citation type="journal article" date="2006" name="PLoS Biol.">
        <title>Macronuclear genome sequence of the ciliate Tetrahymena thermophila, a model eukaryote.</title>
        <authorList>
            <person name="Eisen J.A."/>
            <person name="Coyne R.S."/>
            <person name="Wu M."/>
            <person name="Wu D."/>
            <person name="Thiagarajan M."/>
            <person name="Wortman J.R."/>
            <person name="Badger J.H."/>
            <person name="Ren Q."/>
            <person name="Amedeo P."/>
            <person name="Jones K.M."/>
            <person name="Tallon L.J."/>
            <person name="Delcher A.L."/>
            <person name="Salzberg S.L."/>
            <person name="Silva J.C."/>
            <person name="Haas B.J."/>
            <person name="Majoros W.H."/>
            <person name="Farzad M."/>
            <person name="Carlton J.M."/>
            <person name="Smith R.K. Jr."/>
            <person name="Garg J."/>
            <person name="Pearlman R.E."/>
            <person name="Karrer K.M."/>
            <person name="Sun L."/>
            <person name="Manning G."/>
            <person name="Elde N.C."/>
            <person name="Turkewitz A.P."/>
            <person name="Asai D.J."/>
            <person name="Wilkes D.E."/>
            <person name="Wang Y."/>
            <person name="Cai H."/>
            <person name="Collins K."/>
            <person name="Stewart B.A."/>
            <person name="Lee S.R."/>
            <person name="Wilamowska K."/>
            <person name="Weinberg Z."/>
            <person name="Ruzzo W.L."/>
            <person name="Wloga D."/>
            <person name="Gaertig J."/>
            <person name="Frankel J."/>
            <person name="Tsao C.-C."/>
            <person name="Gorovsky M.A."/>
            <person name="Keeling P.J."/>
            <person name="Waller R.F."/>
            <person name="Patron N.J."/>
            <person name="Cherry J.M."/>
            <person name="Stover N.A."/>
            <person name="Krieger C.J."/>
            <person name="del Toro C."/>
            <person name="Ryder H.F."/>
            <person name="Williamson S.C."/>
            <person name="Barbeau R.A."/>
            <person name="Hamilton E.P."/>
            <person name="Orias E."/>
        </authorList>
    </citation>
    <scope>NUCLEOTIDE SEQUENCE [LARGE SCALE GENOMIC DNA]</scope>
    <source>
        <strain evidence="2">SB210</strain>
    </source>
</reference>
<dbReference type="RefSeq" id="XP_012653648.1">
    <property type="nucleotide sequence ID" value="XM_012798194.1"/>
</dbReference>
<name>W7X3G2_TETTS</name>
<dbReference type="EMBL" id="GG662655">
    <property type="protein sequence ID" value="EWS73825.1"/>
    <property type="molecule type" value="Genomic_DNA"/>
</dbReference>
<dbReference type="KEGG" id="tet:TTHERM_000753599"/>
<dbReference type="Proteomes" id="UP000009168">
    <property type="component" value="Unassembled WGS sequence"/>
</dbReference>
<evidence type="ECO:0000313" key="2">
    <source>
        <dbReference type="Proteomes" id="UP000009168"/>
    </source>
</evidence>
<accession>W7X3G2</accession>
<keyword evidence="2" id="KW-1185">Reference proteome</keyword>
<organism evidence="1 2">
    <name type="scientific">Tetrahymena thermophila (strain SB210)</name>
    <dbReference type="NCBI Taxonomy" id="312017"/>
    <lineage>
        <taxon>Eukaryota</taxon>
        <taxon>Sar</taxon>
        <taxon>Alveolata</taxon>
        <taxon>Ciliophora</taxon>
        <taxon>Intramacronucleata</taxon>
        <taxon>Oligohymenophorea</taxon>
        <taxon>Hymenostomatida</taxon>
        <taxon>Tetrahymenina</taxon>
        <taxon>Tetrahymenidae</taxon>
        <taxon>Tetrahymena</taxon>
    </lineage>
</organism>
<evidence type="ECO:0000313" key="1">
    <source>
        <dbReference type="EMBL" id="EWS73825.1"/>
    </source>
</evidence>
<protein>
    <submittedName>
        <fullName evidence="1">Uncharacterized protein</fullName>
    </submittedName>
</protein>